<dbReference type="PANTHER" id="PTHR33577">
    <property type="entry name" value="STERIGMATOCYSTIN BIOSYNTHESIS PEROXIDASE STCC-RELATED"/>
    <property type="match status" value="1"/>
</dbReference>
<keyword evidence="2 9" id="KW-0575">Peroxidase</keyword>
<dbReference type="InterPro" id="IPR036851">
    <property type="entry name" value="Chloroperoxidase-like_sf"/>
</dbReference>
<evidence type="ECO:0000313" key="10">
    <source>
        <dbReference type="Proteomes" id="UP000325433"/>
    </source>
</evidence>
<keyword evidence="4" id="KW-0479">Metal-binding</keyword>
<name>A0A5N6WFI6_9EURO</name>
<comment type="cofactor">
    <cofactor evidence="1">
        <name>heme b</name>
        <dbReference type="ChEBI" id="CHEBI:60344"/>
    </cofactor>
</comment>
<evidence type="ECO:0000256" key="6">
    <source>
        <dbReference type="ARBA" id="ARBA00023004"/>
    </source>
</evidence>
<evidence type="ECO:0000256" key="3">
    <source>
        <dbReference type="ARBA" id="ARBA00022617"/>
    </source>
</evidence>
<evidence type="ECO:0000256" key="2">
    <source>
        <dbReference type="ARBA" id="ARBA00022559"/>
    </source>
</evidence>
<dbReference type="AlphaFoldDB" id="A0A5N6WFI6"/>
<evidence type="ECO:0000256" key="4">
    <source>
        <dbReference type="ARBA" id="ARBA00022723"/>
    </source>
</evidence>
<dbReference type="PROSITE" id="PS51405">
    <property type="entry name" value="HEME_HALOPEROXIDASE"/>
    <property type="match status" value="1"/>
</dbReference>
<proteinExistence type="inferred from homology"/>
<keyword evidence="5" id="KW-0560">Oxidoreductase</keyword>
<evidence type="ECO:0000256" key="5">
    <source>
        <dbReference type="ARBA" id="ARBA00023002"/>
    </source>
</evidence>
<evidence type="ECO:0000256" key="7">
    <source>
        <dbReference type="ARBA" id="ARBA00025795"/>
    </source>
</evidence>
<evidence type="ECO:0000256" key="1">
    <source>
        <dbReference type="ARBA" id="ARBA00001970"/>
    </source>
</evidence>
<dbReference type="PANTHER" id="PTHR33577:SF16">
    <property type="entry name" value="HEME HALOPEROXIDASE FAMILY PROFILE DOMAIN-CONTAINING PROTEIN"/>
    <property type="match status" value="1"/>
</dbReference>
<dbReference type="Proteomes" id="UP000325433">
    <property type="component" value="Unassembled WGS sequence"/>
</dbReference>
<protein>
    <submittedName>
        <fullName evidence="9">Chloroperoxidase</fullName>
    </submittedName>
</protein>
<keyword evidence="10" id="KW-1185">Reference proteome</keyword>
<comment type="similarity">
    <text evidence="7">Belongs to the chloroperoxidase family.</text>
</comment>
<feature type="domain" description="Heme haloperoxidase family profile" evidence="8">
    <location>
        <begin position="21"/>
        <end position="270"/>
    </location>
</feature>
<organism evidence="9 10">
    <name type="scientific">Aspergillus transmontanensis</name>
    <dbReference type="NCBI Taxonomy" id="1034304"/>
    <lineage>
        <taxon>Eukaryota</taxon>
        <taxon>Fungi</taxon>
        <taxon>Dikarya</taxon>
        <taxon>Ascomycota</taxon>
        <taxon>Pezizomycotina</taxon>
        <taxon>Eurotiomycetes</taxon>
        <taxon>Eurotiomycetidae</taxon>
        <taxon>Eurotiales</taxon>
        <taxon>Aspergillaceae</taxon>
        <taxon>Aspergillus</taxon>
        <taxon>Aspergillus subgen. Circumdati</taxon>
    </lineage>
</organism>
<keyword evidence="6" id="KW-0408">Iron</keyword>
<evidence type="ECO:0000259" key="8">
    <source>
        <dbReference type="PROSITE" id="PS51405"/>
    </source>
</evidence>
<keyword evidence="3" id="KW-0349">Heme</keyword>
<reference evidence="10" key="1">
    <citation type="submission" date="2019-04" db="EMBL/GenBank/DDBJ databases">
        <title>Friends and foes A comparative genomics studyof 23 Aspergillus species from section Flavi.</title>
        <authorList>
            <consortium name="DOE Joint Genome Institute"/>
            <person name="Kjaerbolling I."/>
            <person name="Vesth T."/>
            <person name="Frisvad J.C."/>
            <person name="Nybo J.L."/>
            <person name="Theobald S."/>
            <person name="Kildgaard S."/>
            <person name="Isbrandt T."/>
            <person name="Kuo A."/>
            <person name="Sato A."/>
            <person name="Lyhne E.K."/>
            <person name="Kogle M.E."/>
            <person name="Wiebenga A."/>
            <person name="Kun R.S."/>
            <person name="Lubbers R.J."/>
            <person name="Makela M.R."/>
            <person name="Barry K."/>
            <person name="Chovatia M."/>
            <person name="Clum A."/>
            <person name="Daum C."/>
            <person name="Haridas S."/>
            <person name="He G."/>
            <person name="LaButti K."/>
            <person name="Lipzen A."/>
            <person name="Mondo S."/>
            <person name="Riley R."/>
            <person name="Salamov A."/>
            <person name="Simmons B.A."/>
            <person name="Magnuson J.K."/>
            <person name="Henrissat B."/>
            <person name="Mortensen U.H."/>
            <person name="Larsen T.O."/>
            <person name="Devries R.P."/>
            <person name="Grigoriev I.V."/>
            <person name="Machida M."/>
            <person name="Baker S.E."/>
            <person name="Andersen M.R."/>
        </authorList>
    </citation>
    <scope>NUCLEOTIDE SEQUENCE [LARGE SCALE GENOMIC DNA]</scope>
    <source>
        <strain evidence="10">CBS 130015</strain>
    </source>
</reference>
<dbReference type="Pfam" id="PF01328">
    <property type="entry name" value="Peroxidase_2"/>
    <property type="match status" value="1"/>
</dbReference>
<accession>A0A5N6WFI6</accession>
<dbReference type="GO" id="GO:0046872">
    <property type="term" value="F:metal ion binding"/>
    <property type="evidence" value="ECO:0007669"/>
    <property type="project" value="UniProtKB-KW"/>
</dbReference>
<evidence type="ECO:0000313" key="9">
    <source>
        <dbReference type="EMBL" id="KAE8319627.1"/>
    </source>
</evidence>
<sequence length="368" mass="40381">MAQTVSPECRDPLPVNLAVTGDHAFQPPDFEKGDQRGPCPGLNALANHAYISRSGVVSFTKVVPAINEVYGMGVDLATILGAMGTVWTGNPLSLDPSFSIGGGNTDVNNLLGNLGGLLGELRGLIGSHNFIESDSSNTRDDLYTTGNNHALNMSKFMEWYNMSTDGTFSMDLMAKRAMIRMDQTKQSNPEFYYGPVTGLIARNAGYLFPARLSRIYSQVNPEGVLTKEIVRIFSTIYGEEGNFTYRQGWERIPENWYKTPVDYDLVKFNLDTLDWLLKYPKLGSIGGNPRTINNFTGIDFSDATGGVFNLTTLLKENNLLCFAFEVLKLLSPNALAGLYKTLSIPLGMISDAISTSLLNFPCPAFKDM</sequence>
<dbReference type="EMBL" id="ML738293">
    <property type="protein sequence ID" value="KAE8319627.1"/>
    <property type="molecule type" value="Genomic_DNA"/>
</dbReference>
<dbReference type="InterPro" id="IPR000028">
    <property type="entry name" value="Chloroperoxidase"/>
</dbReference>
<dbReference type="SUPFAM" id="SSF47571">
    <property type="entry name" value="Cloroperoxidase"/>
    <property type="match status" value="1"/>
</dbReference>
<gene>
    <name evidence="9" type="ORF">BDV41DRAFT_570561</name>
</gene>
<dbReference type="Gene3D" id="1.10.489.10">
    <property type="entry name" value="Chloroperoxidase-like"/>
    <property type="match status" value="1"/>
</dbReference>
<dbReference type="GO" id="GO:0004601">
    <property type="term" value="F:peroxidase activity"/>
    <property type="evidence" value="ECO:0007669"/>
    <property type="project" value="UniProtKB-KW"/>
</dbReference>